<dbReference type="PROSITE" id="PS00657">
    <property type="entry name" value="FORK_HEAD_1"/>
    <property type="match status" value="1"/>
</dbReference>
<keyword evidence="7" id="KW-1185">Reference proteome</keyword>
<dbReference type="GO" id="GO:0000981">
    <property type="term" value="F:DNA-binding transcription factor activity, RNA polymerase II-specific"/>
    <property type="evidence" value="ECO:0007669"/>
    <property type="project" value="TreeGrafter"/>
</dbReference>
<evidence type="ECO:0000256" key="4">
    <source>
        <dbReference type="SAM" id="MobiDB-lite"/>
    </source>
</evidence>
<dbReference type="Gene3D" id="1.10.10.10">
    <property type="entry name" value="Winged helix-like DNA-binding domain superfamily/Winged helix DNA-binding domain"/>
    <property type="match status" value="1"/>
</dbReference>
<organism evidence="6 7">
    <name type="scientific">Intoshia linei</name>
    <dbReference type="NCBI Taxonomy" id="1819745"/>
    <lineage>
        <taxon>Eukaryota</taxon>
        <taxon>Metazoa</taxon>
        <taxon>Spiralia</taxon>
        <taxon>Lophotrochozoa</taxon>
        <taxon>Mesozoa</taxon>
        <taxon>Orthonectida</taxon>
        <taxon>Rhopaluridae</taxon>
        <taxon>Intoshia</taxon>
    </lineage>
</organism>
<protein>
    <recommendedName>
        <fullName evidence="5">Fork-head domain-containing protein</fullName>
    </recommendedName>
</protein>
<dbReference type="GO" id="GO:0030154">
    <property type="term" value="P:cell differentiation"/>
    <property type="evidence" value="ECO:0007669"/>
    <property type="project" value="TreeGrafter"/>
</dbReference>
<proteinExistence type="predicted"/>
<dbReference type="PROSITE" id="PS00658">
    <property type="entry name" value="FORK_HEAD_2"/>
    <property type="match status" value="1"/>
</dbReference>
<keyword evidence="2 3" id="KW-0539">Nucleus</keyword>
<sequence length="382" mass="44015">MNQPDNFDDKKKKSVSEQDKSDLEAYEKRLDFSTTKKYLSSSYTVSYLTNNSIKNPMYSQMPYQMPNYQQMINYSYPQAYQNMISKYHYNQAMYNSFYALPYQSHLTLSDPKPPHSYIGLISMAILLADDKKLVLSEIYDWIQSKYAYFRNRGPGWRNSIRHNLSLNECFVKSTRSANGKGHYWSIHDANESDFMKGDFRRRHAQRKVRQYMGIEDVDDEDDCESPPPLNYATLDTVTQNFLMKCSSILADKASNKCENEQNSLENLEKLSTQELSISKKLSTSKELSTSINLSTSKESIIKDVESKNTDDVENKDLPKSECSESPHNKTENSNRNITSDLSTTSIKSSNSSKRKTPLNYEKLNVKKSKNCSNFGIEFILGL</sequence>
<dbReference type="GO" id="GO:0009653">
    <property type="term" value="P:anatomical structure morphogenesis"/>
    <property type="evidence" value="ECO:0007669"/>
    <property type="project" value="TreeGrafter"/>
</dbReference>
<dbReference type="GO" id="GO:0000978">
    <property type="term" value="F:RNA polymerase II cis-regulatory region sequence-specific DNA binding"/>
    <property type="evidence" value="ECO:0007669"/>
    <property type="project" value="TreeGrafter"/>
</dbReference>
<dbReference type="SMART" id="SM00339">
    <property type="entry name" value="FH"/>
    <property type="match status" value="1"/>
</dbReference>
<keyword evidence="1 3" id="KW-0238">DNA-binding</keyword>
<dbReference type="GO" id="GO:0005634">
    <property type="term" value="C:nucleus"/>
    <property type="evidence" value="ECO:0007669"/>
    <property type="project" value="UniProtKB-SubCell"/>
</dbReference>
<evidence type="ECO:0000256" key="3">
    <source>
        <dbReference type="PROSITE-ProRule" id="PRU00089"/>
    </source>
</evidence>
<dbReference type="EMBL" id="LWCA01000314">
    <property type="protein sequence ID" value="OAF69241.1"/>
    <property type="molecule type" value="Genomic_DNA"/>
</dbReference>
<dbReference type="PANTHER" id="PTHR11829:SF343">
    <property type="entry name" value="FORK-HEAD DOMAIN-CONTAINING PROTEIN"/>
    <property type="match status" value="1"/>
</dbReference>
<accession>A0A177B6M4</accession>
<comment type="caution">
    <text evidence="6">The sequence shown here is derived from an EMBL/GenBank/DDBJ whole genome shotgun (WGS) entry which is preliminary data.</text>
</comment>
<dbReference type="PRINTS" id="PR00053">
    <property type="entry name" value="FORKHEAD"/>
</dbReference>
<dbReference type="InterPro" id="IPR036390">
    <property type="entry name" value="WH_DNA-bd_sf"/>
</dbReference>
<evidence type="ECO:0000313" key="6">
    <source>
        <dbReference type="EMBL" id="OAF69241.1"/>
    </source>
</evidence>
<dbReference type="InterPro" id="IPR036388">
    <property type="entry name" value="WH-like_DNA-bd_sf"/>
</dbReference>
<dbReference type="InterPro" id="IPR030456">
    <property type="entry name" value="TF_fork_head_CS_2"/>
</dbReference>
<dbReference type="PANTHER" id="PTHR11829">
    <property type="entry name" value="FORKHEAD BOX PROTEIN"/>
    <property type="match status" value="1"/>
</dbReference>
<feature type="compositionally biased region" description="Basic and acidic residues" evidence="4">
    <location>
        <begin position="7"/>
        <end position="21"/>
    </location>
</feature>
<dbReference type="AlphaFoldDB" id="A0A177B6M4"/>
<dbReference type="InterPro" id="IPR047519">
    <property type="entry name" value="FH_FOXQ2-like"/>
</dbReference>
<name>A0A177B6M4_9BILA</name>
<dbReference type="CDD" id="cd20035">
    <property type="entry name" value="FH_FOXQ2-like"/>
    <property type="match status" value="1"/>
</dbReference>
<gene>
    <name evidence="6" type="ORF">A3Q56_03034</name>
</gene>
<feature type="compositionally biased region" description="Basic and acidic residues" evidence="4">
    <location>
        <begin position="304"/>
        <end position="332"/>
    </location>
</feature>
<dbReference type="InterPro" id="IPR018122">
    <property type="entry name" value="TF_fork_head_CS_1"/>
</dbReference>
<reference evidence="6 7" key="1">
    <citation type="submission" date="2016-04" db="EMBL/GenBank/DDBJ databases">
        <title>The genome of Intoshia linei affirms orthonectids as highly simplified spiralians.</title>
        <authorList>
            <person name="Mikhailov K.V."/>
            <person name="Slusarev G.S."/>
            <person name="Nikitin M.A."/>
            <person name="Logacheva M.D."/>
            <person name="Penin A."/>
            <person name="Aleoshin V."/>
            <person name="Panchin Y.V."/>
        </authorList>
    </citation>
    <scope>NUCLEOTIDE SEQUENCE [LARGE SCALE GENOMIC DNA]</scope>
    <source>
        <strain evidence="6">Intl2013</strain>
        <tissue evidence="6">Whole animal</tissue>
    </source>
</reference>
<dbReference type="PROSITE" id="PS50039">
    <property type="entry name" value="FORK_HEAD_3"/>
    <property type="match status" value="1"/>
</dbReference>
<dbReference type="InterPro" id="IPR001766">
    <property type="entry name" value="Fork_head_dom"/>
</dbReference>
<evidence type="ECO:0000256" key="1">
    <source>
        <dbReference type="ARBA" id="ARBA00023125"/>
    </source>
</evidence>
<evidence type="ECO:0000259" key="5">
    <source>
        <dbReference type="PROSITE" id="PS50039"/>
    </source>
</evidence>
<dbReference type="OrthoDB" id="5954824at2759"/>
<feature type="region of interest" description="Disordered" evidence="4">
    <location>
        <begin position="304"/>
        <end position="356"/>
    </location>
</feature>
<feature type="compositionally biased region" description="Low complexity" evidence="4">
    <location>
        <begin position="338"/>
        <end position="351"/>
    </location>
</feature>
<dbReference type="SUPFAM" id="SSF46785">
    <property type="entry name" value="Winged helix' DNA-binding domain"/>
    <property type="match status" value="1"/>
</dbReference>
<evidence type="ECO:0000313" key="7">
    <source>
        <dbReference type="Proteomes" id="UP000078046"/>
    </source>
</evidence>
<feature type="domain" description="Fork-head" evidence="5">
    <location>
        <begin position="112"/>
        <end position="204"/>
    </location>
</feature>
<dbReference type="InterPro" id="IPR050211">
    <property type="entry name" value="FOX_domain-containing"/>
</dbReference>
<feature type="region of interest" description="Disordered" evidence="4">
    <location>
        <begin position="1"/>
        <end position="21"/>
    </location>
</feature>
<dbReference type="Pfam" id="PF00250">
    <property type="entry name" value="Forkhead"/>
    <property type="match status" value="1"/>
</dbReference>
<evidence type="ECO:0000256" key="2">
    <source>
        <dbReference type="ARBA" id="ARBA00023242"/>
    </source>
</evidence>
<dbReference type="Proteomes" id="UP000078046">
    <property type="component" value="Unassembled WGS sequence"/>
</dbReference>
<comment type="subcellular location">
    <subcellularLocation>
        <location evidence="3">Nucleus</location>
    </subcellularLocation>
</comment>
<feature type="DNA-binding region" description="Fork-head" evidence="3">
    <location>
        <begin position="112"/>
        <end position="204"/>
    </location>
</feature>